<dbReference type="Proteomes" id="UP001157138">
    <property type="component" value="Unassembled WGS sequence"/>
</dbReference>
<gene>
    <name evidence="1" type="ORF">GCM10007938_43300</name>
</gene>
<dbReference type="EMBL" id="BSPW01000124">
    <property type="protein sequence ID" value="GLT20545.1"/>
    <property type="molecule type" value="Genomic_DNA"/>
</dbReference>
<dbReference type="SUPFAM" id="SSF69279">
    <property type="entry name" value="Phage tail proteins"/>
    <property type="match status" value="1"/>
</dbReference>
<evidence type="ECO:0000313" key="2">
    <source>
        <dbReference type="Proteomes" id="UP001157138"/>
    </source>
</evidence>
<evidence type="ECO:0000313" key="1">
    <source>
        <dbReference type="EMBL" id="GLT20545.1"/>
    </source>
</evidence>
<comment type="caution">
    <text evidence="1">The sequence shown here is derived from an EMBL/GenBank/DDBJ whole genome shotgun (WGS) entry which is preliminary data.</text>
</comment>
<organism evidence="1 2">
    <name type="scientific">Vibrio zhanjiangensis</name>
    <dbReference type="NCBI Taxonomy" id="1046128"/>
    <lineage>
        <taxon>Bacteria</taxon>
        <taxon>Pseudomonadati</taxon>
        <taxon>Pseudomonadota</taxon>
        <taxon>Gammaproteobacteria</taxon>
        <taxon>Vibrionales</taxon>
        <taxon>Vibrionaceae</taxon>
        <taxon>Vibrio</taxon>
    </lineage>
</organism>
<protein>
    <submittedName>
        <fullName evidence="1">Late control protein D</fullName>
    </submittedName>
</protein>
<name>A0ABQ6F4S2_9VIBR</name>
<sequence>MERVVNYAPAYRIEANDNDITNSIQDSFISMTITDNEGGEADSLSITLDGSKIKKMPTKKAKLKIALGFEDRLYPQGIFSVSNFSESGFPERVVISGTSIPMGGFSDLDSIQTQRTQIWESITLSNLLHIVASRNGLKPMIDNELGLQNIEHIDQTAESDMALMTRIAKQFGLVSKVSNDNWMILKKGEGKNARGTKAISHSIHKSDVSDYSFSSSTREESCIVEARWQDIENGTKGTVSAGSGSTVFQIAYTYPNEDEALIACNARANSQSSDNDTFDFTTSNRRGFIKAFSTGHLTASGWRAEISNCTWKIIRITKSIDRNGGLTVSVSANKVV</sequence>
<keyword evidence="2" id="KW-1185">Reference proteome</keyword>
<proteinExistence type="predicted"/>
<reference evidence="2" key="1">
    <citation type="journal article" date="2019" name="Int. J. Syst. Evol. Microbiol.">
        <title>The Global Catalogue of Microorganisms (GCM) 10K type strain sequencing project: providing services to taxonomists for standard genome sequencing and annotation.</title>
        <authorList>
            <consortium name="The Broad Institute Genomics Platform"/>
            <consortium name="The Broad Institute Genome Sequencing Center for Infectious Disease"/>
            <person name="Wu L."/>
            <person name="Ma J."/>
        </authorList>
    </citation>
    <scope>NUCLEOTIDE SEQUENCE [LARGE SCALE GENOMIC DNA]</scope>
    <source>
        <strain evidence="2">NBRC 108723</strain>
    </source>
</reference>
<dbReference type="RefSeq" id="WP_284194372.1">
    <property type="nucleotide sequence ID" value="NZ_BSPW01000124.1"/>
</dbReference>
<accession>A0ABQ6F4S2</accession>